<reference evidence="1" key="1">
    <citation type="submission" date="2020-12" db="EMBL/GenBank/DDBJ databases">
        <title>Clostridium thailandense sp. nov., a novel acetogenic bacterium isolated from peat land soil in Thailand.</title>
        <authorList>
            <person name="Chaikitkaew S."/>
            <person name="Birkeland N.K."/>
        </authorList>
    </citation>
    <scope>NUCLEOTIDE SEQUENCE</scope>
    <source>
        <strain evidence="1">PL3</strain>
    </source>
</reference>
<dbReference type="RefSeq" id="WP_218318689.1">
    <property type="nucleotide sequence ID" value="NZ_JAEEGC010000007.1"/>
</dbReference>
<dbReference type="PANTHER" id="PTHR30595:SF6">
    <property type="entry name" value="SCHLAFEN ALBA-2 DOMAIN-CONTAINING PROTEIN"/>
    <property type="match status" value="1"/>
</dbReference>
<accession>A0A949X0Y7</accession>
<evidence type="ECO:0008006" key="3">
    <source>
        <dbReference type="Google" id="ProtNLM"/>
    </source>
</evidence>
<dbReference type="Pfam" id="PF13749">
    <property type="entry name" value="HATPase_c_4"/>
    <property type="match status" value="1"/>
</dbReference>
<evidence type="ECO:0000313" key="2">
    <source>
        <dbReference type="Proteomes" id="UP000694308"/>
    </source>
</evidence>
<dbReference type="AlphaFoldDB" id="A0A949X0Y7"/>
<name>A0A949X0Y7_9CLOT</name>
<sequence>MYPNIAIRELAANALIHQDFMEVGSGPMIEIFCDRIEISNPGQPLISVLRLIDHSPQSRNEKLASLMRRMKICEERGSGIDKVVNSVEAYQLPAPDFIVQENAFRIILYAHKEFKDMEKKDKIRACYQHCCLKYVANELMTNKSLRERFNISEKNYSMVSRVITDTIEDELIKVYDPENKSNRMAKYIPIWA</sequence>
<keyword evidence="2" id="KW-1185">Reference proteome</keyword>
<dbReference type="EMBL" id="JAEEGC010000007">
    <property type="protein sequence ID" value="MBV7271654.1"/>
    <property type="molecule type" value="Genomic_DNA"/>
</dbReference>
<protein>
    <recommendedName>
        <fullName evidence="3">ATP-dependent DNA helicase RecG C-terminal domain-containing protein</fullName>
    </recommendedName>
</protein>
<gene>
    <name evidence="1" type="ORF">I6U48_01835</name>
</gene>
<proteinExistence type="predicted"/>
<comment type="caution">
    <text evidence="1">The sequence shown here is derived from an EMBL/GenBank/DDBJ whole genome shotgun (WGS) entry which is preliminary data.</text>
</comment>
<evidence type="ECO:0000313" key="1">
    <source>
        <dbReference type="EMBL" id="MBV7271654.1"/>
    </source>
</evidence>
<dbReference type="Proteomes" id="UP000694308">
    <property type="component" value="Unassembled WGS sequence"/>
</dbReference>
<organism evidence="1 2">
    <name type="scientific">Clostridium thailandense</name>
    <dbReference type="NCBI Taxonomy" id="2794346"/>
    <lineage>
        <taxon>Bacteria</taxon>
        <taxon>Bacillati</taxon>
        <taxon>Bacillota</taxon>
        <taxon>Clostridia</taxon>
        <taxon>Eubacteriales</taxon>
        <taxon>Clostridiaceae</taxon>
        <taxon>Clostridium</taxon>
    </lineage>
</organism>
<dbReference type="PANTHER" id="PTHR30595">
    <property type="entry name" value="GLPR-RELATED TRANSCRIPTIONAL REPRESSOR"/>
    <property type="match status" value="1"/>
</dbReference>